<organism evidence="4 5">
    <name type="scientific">Lasiosphaeria ovina</name>
    <dbReference type="NCBI Taxonomy" id="92902"/>
    <lineage>
        <taxon>Eukaryota</taxon>
        <taxon>Fungi</taxon>
        <taxon>Dikarya</taxon>
        <taxon>Ascomycota</taxon>
        <taxon>Pezizomycotina</taxon>
        <taxon>Sordariomycetes</taxon>
        <taxon>Sordariomycetidae</taxon>
        <taxon>Sordariales</taxon>
        <taxon>Lasiosphaeriaceae</taxon>
        <taxon>Lasiosphaeria</taxon>
    </lineage>
</organism>
<feature type="domain" description="N-acetyltransferase" evidence="2">
    <location>
        <begin position="47"/>
        <end position="127"/>
    </location>
</feature>
<gene>
    <name evidence="4" type="ORF">B0T24DRAFT_430374</name>
</gene>
<evidence type="ECO:0008006" key="6">
    <source>
        <dbReference type="Google" id="ProtNLM"/>
    </source>
</evidence>
<feature type="domain" description="LYC1 C-terminal" evidence="3">
    <location>
        <begin position="182"/>
        <end position="387"/>
    </location>
</feature>
<protein>
    <recommendedName>
        <fullName evidence="6">N-acetyltransferase domain-containing protein</fullName>
    </recommendedName>
</protein>
<evidence type="ECO:0000259" key="3">
    <source>
        <dbReference type="Pfam" id="PF22998"/>
    </source>
</evidence>
<dbReference type="Pfam" id="PF00583">
    <property type="entry name" value="Acetyltransf_1"/>
    <property type="match status" value="1"/>
</dbReference>
<dbReference type="Proteomes" id="UP001287356">
    <property type="component" value="Unassembled WGS sequence"/>
</dbReference>
<dbReference type="Gene3D" id="3.40.630.30">
    <property type="match status" value="1"/>
</dbReference>
<reference evidence="4" key="2">
    <citation type="submission" date="2023-06" db="EMBL/GenBank/DDBJ databases">
        <authorList>
            <consortium name="Lawrence Berkeley National Laboratory"/>
            <person name="Haridas S."/>
            <person name="Hensen N."/>
            <person name="Bonometti L."/>
            <person name="Westerberg I."/>
            <person name="Brannstrom I.O."/>
            <person name="Guillou S."/>
            <person name="Cros-Aarteil S."/>
            <person name="Calhoun S."/>
            <person name="Kuo A."/>
            <person name="Mondo S."/>
            <person name="Pangilinan J."/>
            <person name="Riley R."/>
            <person name="Labutti K."/>
            <person name="Andreopoulos B."/>
            <person name="Lipzen A."/>
            <person name="Chen C."/>
            <person name="Yanf M."/>
            <person name="Daum C."/>
            <person name="Ng V."/>
            <person name="Clum A."/>
            <person name="Steindorff A."/>
            <person name="Ohm R."/>
            <person name="Martin F."/>
            <person name="Silar P."/>
            <person name="Natvig D."/>
            <person name="Lalanne C."/>
            <person name="Gautier V."/>
            <person name="Ament-Velasquez S.L."/>
            <person name="Kruys A."/>
            <person name="Hutchinson M.I."/>
            <person name="Powell A.J."/>
            <person name="Barry K."/>
            <person name="Miller A.N."/>
            <person name="Grigoriev I.V."/>
            <person name="Debuchy R."/>
            <person name="Gladieux P."/>
            <person name="Thoren M.H."/>
            <person name="Johannesson H."/>
        </authorList>
    </citation>
    <scope>NUCLEOTIDE SEQUENCE</scope>
    <source>
        <strain evidence="4">CBS 958.72</strain>
    </source>
</reference>
<evidence type="ECO:0000259" key="2">
    <source>
        <dbReference type="Pfam" id="PF00583"/>
    </source>
</evidence>
<feature type="region of interest" description="Disordered" evidence="1">
    <location>
        <begin position="167"/>
        <end position="192"/>
    </location>
</feature>
<dbReference type="AlphaFoldDB" id="A0AAE0N033"/>
<accession>A0AAE0N033</accession>
<comment type="caution">
    <text evidence="4">The sequence shown here is derived from an EMBL/GenBank/DDBJ whole genome shotgun (WGS) entry which is preliminary data.</text>
</comment>
<dbReference type="InterPro" id="IPR016181">
    <property type="entry name" value="Acyl_CoA_acyltransferase"/>
</dbReference>
<proteinExistence type="predicted"/>
<reference evidence="4" key="1">
    <citation type="journal article" date="2023" name="Mol. Phylogenet. Evol.">
        <title>Genome-scale phylogeny and comparative genomics of the fungal order Sordariales.</title>
        <authorList>
            <person name="Hensen N."/>
            <person name="Bonometti L."/>
            <person name="Westerberg I."/>
            <person name="Brannstrom I.O."/>
            <person name="Guillou S."/>
            <person name="Cros-Aarteil S."/>
            <person name="Calhoun S."/>
            <person name="Haridas S."/>
            <person name="Kuo A."/>
            <person name="Mondo S."/>
            <person name="Pangilinan J."/>
            <person name="Riley R."/>
            <person name="LaButti K."/>
            <person name="Andreopoulos B."/>
            <person name="Lipzen A."/>
            <person name="Chen C."/>
            <person name="Yan M."/>
            <person name="Daum C."/>
            <person name="Ng V."/>
            <person name="Clum A."/>
            <person name="Steindorff A."/>
            <person name="Ohm R.A."/>
            <person name="Martin F."/>
            <person name="Silar P."/>
            <person name="Natvig D.O."/>
            <person name="Lalanne C."/>
            <person name="Gautier V."/>
            <person name="Ament-Velasquez S.L."/>
            <person name="Kruys A."/>
            <person name="Hutchinson M.I."/>
            <person name="Powell A.J."/>
            <person name="Barry K."/>
            <person name="Miller A.N."/>
            <person name="Grigoriev I.V."/>
            <person name="Debuchy R."/>
            <person name="Gladieux P."/>
            <person name="Hiltunen Thoren M."/>
            <person name="Johannesson H."/>
        </authorList>
    </citation>
    <scope>NUCLEOTIDE SEQUENCE</scope>
    <source>
        <strain evidence="4">CBS 958.72</strain>
    </source>
</reference>
<name>A0AAE0N033_9PEZI</name>
<evidence type="ECO:0000256" key="1">
    <source>
        <dbReference type="SAM" id="MobiDB-lite"/>
    </source>
</evidence>
<dbReference type="SUPFAM" id="SSF55729">
    <property type="entry name" value="Acyl-CoA N-acyltransferases (Nat)"/>
    <property type="match status" value="1"/>
</dbReference>
<evidence type="ECO:0000313" key="4">
    <source>
        <dbReference type="EMBL" id="KAK3365265.1"/>
    </source>
</evidence>
<dbReference type="PANTHER" id="PTHR34815">
    <property type="entry name" value="LYSINE ACETYLTRANSFERASE"/>
    <property type="match status" value="1"/>
</dbReference>
<dbReference type="GO" id="GO:0016747">
    <property type="term" value="F:acyltransferase activity, transferring groups other than amino-acyl groups"/>
    <property type="evidence" value="ECO:0007669"/>
    <property type="project" value="InterPro"/>
</dbReference>
<dbReference type="PANTHER" id="PTHR34815:SF4">
    <property type="entry name" value="N-ACETYLTRANSFERASE DOMAIN-CONTAINING PROTEIN"/>
    <property type="match status" value="1"/>
</dbReference>
<dbReference type="EMBL" id="JAULSN010000009">
    <property type="protein sequence ID" value="KAK3365265.1"/>
    <property type="molecule type" value="Genomic_DNA"/>
</dbReference>
<dbReference type="Pfam" id="PF22998">
    <property type="entry name" value="GNAT_LYC1-like"/>
    <property type="match status" value="1"/>
</dbReference>
<evidence type="ECO:0000313" key="5">
    <source>
        <dbReference type="Proteomes" id="UP001287356"/>
    </source>
</evidence>
<keyword evidence="5" id="KW-1185">Reference proteome</keyword>
<dbReference type="InterPro" id="IPR000182">
    <property type="entry name" value="GNAT_dom"/>
</dbReference>
<sequence>MGEPMALSASDVVLAEGTPEQRQLAWQLNGVSWAPPMPIDTYVAREEQLSQHELCRDGRCKYWVIYLKGYPRQIIASCETTRKTVLIARDGASRKGHGYAIASVYTNPAYRRLGMAAFLLRRVQEQMDLDSDFSVLYSDIGRSYYSSLGWRVFPSYQVTLSLVGRAAPPSPTTATSSPPPSPPVPFQHSQPARTRHLKLGDLPALCEQDEAHLAQRFAALPSGGGMTHVAFSPSFAQISWQLTRAEFMAERLFGGKAVPNKGAITESGRSWLYWHHDFRERKLKVLRIVSLLDEADAAAEQQRIVDIKVLLEAALAEASAWGLTSVLVWDPDEHTTLGCKAAGNTHPEDVKIVFDERKDKSVPSFRWARGEDSRQTVWEDSFYYCWC</sequence>
<dbReference type="InterPro" id="IPR053013">
    <property type="entry name" value="LAT"/>
</dbReference>
<dbReference type="InterPro" id="IPR055100">
    <property type="entry name" value="GNAT_LYC1-like"/>
</dbReference>